<dbReference type="FunFam" id="1.20.1060.10:FF:000001">
    <property type="entry name" value="DNA polymerase I"/>
    <property type="match status" value="1"/>
</dbReference>
<dbReference type="InterPro" id="IPR002421">
    <property type="entry name" value="5-3_exonuclease"/>
</dbReference>
<evidence type="ECO:0000259" key="15">
    <source>
        <dbReference type="SMART" id="SM00482"/>
    </source>
</evidence>
<dbReference type="Gene3D" id="3.30.420.10">
    <property type="entry name" value="Ribonuclease H-like superfamily/Ribonuclease H"/>
    <property type="match status" value="1"/>
</dbReference>
<evidence type="ECO:0000256" key="6">
    <source>
        <dbReference type="ARBA" id="ARBA00022705"/>
    </source>
</evidence>
<dbReference type="NCBIfam" id="NF004397">
    <property type="entry name" value="PRK05755.1"/>
    <property type="match status" value="1"/>
</dbReference>
<accession>A0A9D1DY33</accession>
<dbReference type="SUPFAM" id="SSF47807">
    <property type="entry name" value="5' to 3' exonuclease, C-terminal subdomain"/>
    <property type="match status" value="1"/>
</dbReference>
<dbReference type="InterPro" id="IPR018320">
    <property type="entry name" value="DNA_polymerase_1"/>
</dbReference>
<dbReference type="Gene3D" id="3.30.70.370">
    <property type="match status" value="1"/>
</dbReference>
<reference evidence="16" key="1">
    <citation type="submission" date="2020-10" db="EMBL/GenBank/DDBJ databases">
        <authorList>
            <person name="Gilroy R."/>
        </authorList>
    </citation>
    <scope>NUCLEOTIDE SEQUENCE</scope>
    <source>
        <strain evidence="16">CHK189-12415</strain>
    </source>
</reference>
<evidence type="ECO:0000256" key="4">
    <source>
        <dbReference type="ARBA" id="ARBA00022679"/>
    </source>
</evidence>
<evidence type="ECO:0000256" key="13">
    <source>
        <dbReference type="RuleBase" id="RU004460"/>
    </source>
</evidence>
<dbReference type="Pfam" id="PF01367">
    <property type="entry name" value="5_3_exonuc"/>
    <property type="match status" value="1"/>
</dbReference>
<dbReference type="Pfam" id="PF02739">
    <property type="entry name" value="5_3_exonuc_N"/>
    <property type="match status" value="1"/>
</dbReference>
<dbReference type="Gene3D" id="1.20.1060.10">
    <property type="entry name" value="Taq DNA Polymerase, Chain T, domain 4"/>
    <property type="match status" value="1"/>
</dbReference>
<keyword evidence="7 13" id="KW-0227">DNA damage</keyword>
<dbReference type="CDD" id="cd08637">
    <property type="entry name" value="DNA_pol_A_pol_I_C"/>
    <property type="match status" value="1"/>
</dbReference>
<dbReference type="InterPro" id="IPR001098">
    <property type="entry name" value="DNA-dir_DNA_pol_A_palm_dom"/>
</dbReference>
<dbReference type="NCBIfam" id="TIGR00593">
    <property type="entry name" value="pola"/>
    <property type="match status" value="1"/>
</dbReference>
<comment type="function">
    <text evidence="13">In addition to polymerase activity, this DNA polymerase exhibits 5'-3' exonuclease activity.</text>
</comment>
<dbReference type="InterPro" id="IPR020046">
    <property type="entry name" value="5-3_exonucl_a-hlix_arch_N"/>
</dbReference>
<dbReference type="GO" id="GO:0003677">
    <property type="term" value="F:DNA binding"/>
    <property type="evidence" value="ECO:0007669"/>
    <property type="project" value="UniProtKB-UniRule"/>
</dbReference>
<feature type="domain" description="5'-3' exonuclease" evidence="14">
    <location>
        <begin position="1"/>
        <end position="259"/>
    </location>
</feature>
<organism evidence="16 17">
    <name type="scientific">Candidatus Faecivivens stercoravium</name>
    <dbReference type="NCBI Taxonomy" id="2840803"/>
    <lineage>
        <taxon>Bacteria</taxon>
        <taxon>Bacillati</taxon>
        <taxon>Bacillota</taxon>
        <taxon>Clostridia</taxon>
        <taxon>Eubacteriales</taxon>
        <taxon>Oscillospiraceae</taxon>
        <taxon>Oscillospiraceae incertae sedis</taxon>
        <taxon>Candidatus Faecivivens</taxon>
    </lineage>
</organism>
<evidence type="ECO:0000256" key="12">
    <source>
        <dbReference type="NCBIfam" id="TIGR00593"/>
    </source>
</evidence>
<keyword evidence="4 13" id="KW-0808">Transferase</keyword>
<evidence type="ECO:0000256" key="2">
    <source>
        <dbReference type="ARBA" id="ARBA00012417"/>
    </source>
</evidence>
<feature type="domain" description="DNA-directed DNA polymerase family A palm" evidence="15">
    <location>
        <begin position="605"/>
        <end position="811"/>
    </location>
</feature>
<dbReference type="InterPro" id="IPR020045">
    <property type="entry name" value="DNA_polI_H3TH"/>
</dbReference>
<dbReference type="InterPro" id="IPR036397">
    <property type="entry name" value="RNaseH_sf"/>
</dbReference>
<evidence type="ECO:0000259" key="14">
    <source>
        <dbReference type="SMART" id="SM00475"/>
    </source>
</evidence>
<dbReference type="SMART" id="SM00482">
    <property type="entry name" value="POLAc"/>
    <property type="match status" value="1"/>
</dbReference>
<dbReference type="InterPro" id="IPR036279">
    <property type="entry name" value="5-3_exonuclease_C_sf"/>
</dbReference>
<evidence type="ECO:0000256" key="8">
    <source>
        <dbReference type="ARBA" id="ARBA00022932"/>
    </source>
</evidence>
<gene>
    <name evidence="13 16" type="primary">polA</name>
    <name evidence="16" type="ORF">IAB37_05865</name>
</gene>
<comment type="similarity">
    <text evidence="1 13">Belongs to the DNA polymerase type-A family.</text>
</comment>
<proteinExistence type="inferred from homology"/>
<dbReference type="PROSITE" id="PS00447">
    <property type="entry name" value="DNA_POLYMERASE_A"/>
    <property type="match status" value="1"/>
</dbReference>
<dbReference type="PANTHER" id="PTHR10133:SF27">
    <property type="entry name" value="DNA POLYMERASE NU"/>
    <property type="match status" value="1"/>
</dbReference>
<dbReference type="InterPro" id="IPR008918">
    <property type="entry name" value="HhH2"/>
</dbReference>
<dbReference type="FunFam" id="1.10.150.20:FF:000002">
    <property type="entry name" value="DNA polymerase I"/>
    <property type="match status" value="1"/>
</dbReference>
<dbReference type="InterPro" id="IPR012337">
    <property type="entry name" value="RNaseH-like_sf"/>
</dbReference>
<evidence type="ECO:0000256" key="10">
    <source>
        <dbReference type="ARBA" id="ARBA00023204"/>
    </source>
</evidence>
<keyword evidence="5 13" id="KW-0548">Nucleotidyltransferase</keyword>
<dbReference type="GO" id="GO:0008409">
    <property type="term" value="F:5'-3' exonuclease activity"/>
    <property type="evidence" value="ECO:0007669"/>
    <property type="project" value="UniProtKB-UniRule"/>
</dbReference>
<dbReference type="Proteomes" id="UP000824241">
    <property type="component" value="Unassembled WGS sequence"/>
</dbReference>
<dbReference type="SUPFAM" id="SSF53098">
    <property type="entry name" value="Ribonuclease H-like"/>
    <property type="match status" value="1"/>
</dbReference>
<keyword evidence="8 13" id="KW-0239">DNA-directed DNA polymerase</keyword>
<dbReference type="Pfam" id="PF00476">
    <property type="entry name" value="DNA_pol_A"/>
    <property type="match status" value="1"/>
</dbReference>
<evidence type="ECO:0000256" key="5">
    <source>
        <dbReference type="ARBA" id="ARBA00022695"/>
    </source>
</evidence>
<keyword evidence="10 13" id="KW-0234">DNA repair</keyword>
<keyword evidence="9 13" id="KW-0238">DNA-binding</keyword>
<dbReference type="SUPFAM" id="SSF88723">
    <property type="entry name" value="PIN domain-like"/>
    <property type="match status" value="1"/>
</dbReference>
<dbReference type="PRINTS" id="PR00868">
    <property type="entry name" value="DNAPOLI"/>
</dbReference>
<comment type="caution">
    <text evidence="16">The sequence shown here is derived from an EMBL/GenBank/DDBJ whole genome shotgun (WGS) entry which is preliminary data.</text>
</comment>
<dbReference type="Gene3D" id="1.10.150.20">
    <property type="entry name" value="5' to 3' exonuclease, C-terminal subdomain"/>
    <property type="match status" value="2"/>
</dbReference>
<name>A0A9D1DY33_9FIRM</name>
<evidence type="ECO:0000313" key="17">
    <source>
        <dbReference type="Proteomes" id="UP000824241"/>
    </source>
</evidence>
<reference evidence="16" key="2">
    <citation type="journal article" date="2021" name="PeerJ">
        <title>Extensive microbial diversity within the chicken gut microbiome revealed by metagenomics and culture.</title>
        <authorList>
            <person name="Gilroy R."/>
            <person name="Ravi A."/>
            <person name="Getino M."/>
            <person name="Pursley I."/>
            <person name="Horton D.L."/>
            <person name="Alikhan N.F."/>
            <person name="Baker D."/>
            <person name="Gharbi K."/>
            <person name="Hall N."/>
            <person name="Watson M."/>
            <person name="Adriaenssens E.M."/>
            <person name="Foster-Nyarko E."/>
            <person name="Jarju S."/>
            <person name="Secka A."/>
            <person name="Antonio M."/>
            <person name="Oren A."/>
            <person name="Chaudhuri R.R."/>
            <person name="La Ragione R."/>
            <person name="Hildebrand F."/>
            <person name="Pallen M.J."/>
        </authorList>
    </citation>
    <scope>NUCLEOTIDE SEQUENCE</scope>
    <source>
        <strain evidence="16">CHK189-12415</strain>
    </source>
</reference>
<dbReference type="EC" id="2.7.7.7" evidence="2 12"/>
<dbReference type="EMBL" id="DVHA01000186">
    <property type="protein sequence ID" value="HIR61082.1"/>
    <property type="molecule type" value="Genomic_DNA"/>
</dbReference>
<dbReference type="CDD" id="cd09898">
    <property type="entry name" value="H3TH_53EXO"/>
    <property type="match status" value="1"/>
</dbReference>
<dbReference type="PANTHER" id="PTHR10133">
    <property type="entry name" value="DNA POLYMERASE I"/>
    <property type="match status" value="1"/>
</dbReference>
<dbReference type="SMART" id="SM00475">
    <property type="entry name" value="53EXOc"/>
    <property type="match status" value="1"/>
</dbReference>
<comment type="subunit">
    <text evidence="13">Single-chain monomer with multiple functions.</text>
</comment>
<comment type="catalytic activity">
    <reaction evidence="11 13">
        <text>DNA(n) + a 2'-deoxyribonucleoside 5'-triphosphate = DNA(n+1) + diphosphate</text>
        <dbReference type="Rhea" id="RHEA:22508"/>
        <dbReference type="Rhea" id="RHEA-COMP:17339"/>
        <dbReference type="Rhea" id="RHEA-COMP:17340"/>
        <dbReference type="ChEBI" id="CHEBI:33019"/>
        <dbReference type="ChEBI" id="CHEBI:61560"/>
        <dbReference type="ChEBI" id="CHEBI:173112"/>
        <dbReference type="EC" id="2.7.7.7"/>
    </reaction>
</comment>
<evidence type="ECO:0000256" key="3">
    <source>
        <dbReference type="ARBA" id="ARBA00020311"/>
    </source>
</evidence>
<dbReference type="InterPro" id="IPR019760">
    <property type="entry name" value="DNA-dir_DNA_pol_A_CS"/>
</dbReference>
<dbReference type="Gene3D" id="3.40.50.1010">
    <property type="entry name" value="5'-nuclease"/>
    <property type="match status" value="1"/>
</dbReference>
<keyword evidence="13" id="KW-0540">Nuclease</keyword>
<dbReference type="GO" id="GO:0006302">
    <property type="term" value="P:double-strand break repair"/>
    <property type="evidence" value="ECO:0007669"/>
    <property type="project" value="TreeGrafter"/>
</dbReference>
<keyword evidence="13" id="KW-0378">Hydrolase</keyword>
<dbReference type="GO" id="GO:0003887">
    <property type="term" value="F:DNA-directed DNA polymerase activity"/>
    <property type="evidence" value="ECO:0007669"/>
    <property type="project" value="UniProtKB-UniRule"/>
</dbReference>
<dbReference type="SMART" id="SM00279">
    <property type="entry name" value="HhH2"/>
    <property type="match status" value="1"/>
</dbReference>
<protein>
    <recommendedName>
        <fullName evidence="3 12">DNA polymerase I</fullName>
        <ecNumber evidence="2 12">2.7.7.7</ecNumber>
    </recommendedName>
</protein>
<dbReference type="GO" id="GO:0006261">
    <property type="term" value="P:DNA-templated DNA replication"/>
    <property type="evidence" value="ECO:0007669"/>
    <property type="project" value="UniProtKB-UniRule"/>
</dbReference>
<dbReference type="CDD" id="cd09859">
    <property type="entry name" value="PIN_53EXO"/>
    <property type="match status" value="1"/>
</dbReference>
<sequence length="848" mass="94014">MKILAIDFNSLMNRSFFAIRTLTAKDGTPTNALYGFVKTYLKLVKTFEPDAVIAAYDVHAPTFRHQMYGDYKGTRSPMADELRVQMPLGREFVTLAGGTVIGIEGWEADDILGTVARWAEEHESRCVIATGDRDSFQLASEAVTINLATNKGDVLVTPDYIREQYGVEPAQMIEIKSLMGDASDNIPGVKGIGEKTAVTLIRENGSLQNILDSLDGIKATPRIKKLIAEHKDEALLSHDLGTIRRNAPLPETPDQLAGKGPQPELIAFLHKYSMDSVAASILPEGTPPAAEAADNGAREVIFLTDPPATETAEKLAKLGEVCYLLSDSTLLIRTGEREVSAFTEKREEALSHLLGTGLPMTTFDAKETYKLGFERGTPVGVTIEDLLLAAYLLSSSDKSYSLAEMCEAYLPGRKFQADRPETLLLLMPELREAIGLILKERQMVFLYRQIELPLCEVLASMEVLGFQVDRQGIEDFGKMLDSRIAALKEEIMELAGVPFNFNSTQQLAEVLFNRLGLPHGKKTKSGYSTNAEVLESLKGMHPIIGKILDYRKLQKLSSTYVVGLLKAVQPDGRIHSTFNQTETRTGRISSAEPNVQNIPVRTELGAEMRKFFVAREGWTLIDADYSQIELRILAHISGDKNMIDGFNHGADIHRMTASQVFHIPFDEVPASLRSRAKAINFGIVYGISAYSLSQDIGVSVAEAQQYIDGYLTTYSGIAAYMKRSVESAREKGYAETLFHRPRYLPDIHASKAPLRAFSERVAMNMPIQGTAADIIKLAMNRVYKRLKEEGLRAKLILQVHDELLVEAPKEEAERVKEIVVYEMEHVADYSVKLLSDAHIGDNWYQAKG</sequence>
<evidence type="ECO:0000256" key="7">
    <source>
        <dbReference type="ARBA" id="ARBA00022763"/>
    </source>
</evidence>
<keyword evidence="13" id="KW-0269">Exonuclease</keyword>
<evidence type="ECO:0000313" key="16">
    <source>
        <dbReference type="EMBL" id="HIR61082.1"/>
    </source>
</evidence>
<evidence type="ECO:0000256" key="11">
    <source>
        <dbReference type="ARBA" id="ARBA00049244"/>
    </source>
</evidence>
<evidence type="ECO:0000256" key="1">
    <source>
        <dbReference type="ARBA" id="ARBA00007705"/>
    </source>
</evidence>
<keyword evidence="6 13" id="KW-0235">DNA replication</keyword>
<evidence type="ECO:0000256" key="9">
    <source>
        <dbReference type="ARBA" id="ARBA00023125"/>
    </source>
</evidence>
<dbReference type="InterPro" id="IPR002298">
    <property type="entry name" value="DNA_polymerase_A"/>
</dbReference>
<dbReference type="InterPro" id="IPR043502">
    <property type="entry name" value="DNA/RNA_pol_sf"/>
</dbReference>
<dbReference type="AlphaFoldDB" id="A0A9D1DY33"/>
<dbReference type="SUPFAM" id="SSF56672">
    <property type="entry name" value="DNA/RNA polymerases"/>
    <property type="match status" value="1"/>
</dbReference>
<dbReference type="InterPro" id="IPR029060">
    <property type="entry name" value="PIN-like_dom_sf"/>
</dbReference>
<dbReference type="FunFam" id="1.10.150.20:FF:000003">
    <property type="entry name" value="DNA polymerase I"/>
    <property type="match status" value="1"/>
</dbReference>